<dbReference type="EMBL" id="FOUY01000005">
    <property type="protein sequence ID" value="SFM92897.1"/>
    <property type="molecule type" value="Genomic_DNA"/>
</dbReference>
<keyword evidence="4 6" id="KW-0472">Membrane</keyword>
<dbReference type="Proteomes" id="UP000199614">
    <property type="component" value="Unassembled WGS sequence"/>
</dbReference>
<dbReference type="GO" id="GO:0016020">
    <property type="term" value="C:membrane"/>
    <property type="evidence" value="ECO:0007669"/>
    <property type="project" value="UniProtKB-SubCell"/>
</dbReference>
<feature type="transmembrane region" description="Helical" evidence="6">
    <location>
        <begin position="94"/>
        <end position="115"/>
    </location>
</feature>
<accession>A0A1I4UV52</accession>
<comment type="subcellular location">
    <subcellularLocation>
        <location evidence="1">Membrane</location>
        <topology evidence="1">Multi-pass membrane protein</topology>
    </subcellularLocation>
</comment>
<evidence type="ECO:0000313" key="8">
    <source>
        <dbReference type="EMBL" id="SFM92897.1"/>
    </source>
</evidence>
<feature type="transmembrane region" description="Helical" evidence="6">
    <location>
        <begin position="166"/>
        <end position="185"/>
    </location>
</feature>
<reference evidence="8 9" key="1">
    <citation type="submission" date="2016-10" db="EMBL/GenBank/DDBJ databases">
        <authorList>
            <person name="de Groot N.N."/>
        </authorList>
    </citation>
    <scope>NUCLEOTIDE SEQUENCE [LARGE SCALE GENOMIC DNA]</scope>
    <source>
        <strain evidence="8 9">CGMCC 4.1877</strain>
    </source>
</reference>
<evidence type="ECO:0000256" key="6">
    <source>
        <dbReference type="SAM" id="Phobius"/>
    </source>
</evidence>
<protein>
    <submittedName>
        <fullName evidence="8">Methylamine utilisation protein MauE</fullName>
    </submittedName>
</protein>
<evidence type="ECO:0000256" key="5">
    <source>
        <dbReference type="SAM" id="MobiDB-lite"/>
    </source>
</evidence>
<feature type="domain" description="Methylamine utilisation protein MauE" evidence="7">
    <location>
        <begin position="55"/>
        <end position="185"/>
    </location>
</feature>
<dbReference type="STRING" id="260086.SAMN05216207_100516"/>
<dbReference type="AlphaFoldDB" id="A0A1I4UV52"/>
<dbReference type="Pfam" id="PF07291">
    <property type="entry name" value="MauE"/>
    <property type="match status" value="1"/>
</dbReference>
<keyword evidence="3 6" id="KW-1133">Transmembrane helix</keyword>
<name>A0A1I4UV52_PSUAM</name>
<keyword evidence="2 6" id="KW-0812">Transmembrane</keyword>
<proteinExistence type="predicted"/>
<evidence type="ECO:0000256" key="3">
    <source>
        <dbReference type="ARBA" id="ARBA00022989"/>
    </source>
</evidence>
<feature type="region of interest" description="Disordered" evidence="5">
    <location>
        <begin position="201"/>
        <end position="228"/>
    </location>
</feature>
<dbReference type="UniPathway" id="UPA00895"/>
<dbReference type="GO" id="GO:0030416">
    <property type="term" value="P:methylamine metabolic process"/>
    <property type="evidence" value="ECO:0007669"/>
    <property type="project" value="InterPro"/>
</dbReference>
<organism evidence="8 9">
    <name type="scientific">Pseudonocardia ammonioxydans</name>
    <dbReference type="NCBI Taxonomy" id="260086"/>
    <lineage>
        <taxon>Bacteria</taxon>
        <taxon>Bacillati</taxon>
        <taxon>Actinomycetota</taxon>
        <taxon>Actinomycetes</taxon>
        <taxon>Pseudonocardiales</taxon>
        <taxon>Pseudonocardiaceae</taxon>
        <taxon>Pseudonocardia</taxon>
    </lineage>
</organism>
<sequence length="228" mass="23635">MAPMDRSSDPDALSAQEAAREHVRPRRGARPCEPVPRPVWIGSAVVTPARLPDLVGTAVRCALAAVWLVSGGMKLADPLQAAVAVDAYRVLPAALVPVVAAVLPLLELALGGLLLLGIGTRLAAVVSAVVLLGFVAGLVQAWARGLSIDCGCFGGGGPVPPGEEQYPLTLLRDLGFLALALWLVVRPRTLLALDRVWDPPAGGHDARSGPGDARPAPVDADRTAGRTW</sequence>
<keyword evidence="9" id="KW-1185">Reference proteome</keyword>
<feature type="region of interest" description="Disordered" evidence="5">
    <location>
        <begin position="1"/>
        <end position="31"/>
    </location>
</feature>
<dbReference type="InterPro" id="IPR009908">
    <property type="entry name" value="Methylamine_util_MauE"/>
</dbReference>
<evidence type="ECO:0000256" key="4">
    <source>
        <dbReference type="ARBA" id="ARBA00023136"/>
    </source>
</evidence>
<evidence type="ECO:0000256" key="1">
    <source>
        <dbReference type="ARBA" id="ARBA00004141"/>
    </source>
</evidence>
<gene>
    <name evidence="8" type="ORF">SAMN05216207_100516</name>
</gene>
<evidence type="ECO:0000259" key="7">
    <source>
        <dbReference type="Pfam" id="PF07291"/>
    </source>
</evidence>
<evidence type="ECO:0000313" key="9">
    <source>
        <dbReference type="Proteomes" id="UP000199614"/>
    </source>
</evidence>
<feature type="transmembrane region" description="Helical" evidence="6">
    <location>
        <begin position="122"/>
        <end position="143"/>
    </location>
</feature>
<evidence type="ECO:0000256" key="2">
    <source>
        <dbReference type="ARBA" id="ARBA00022692"/>
    </source>
</evidence>
<feature type="compositionally biased region" description="Basic and acidic residues" evidence="5">
    <location>
        <begin position="219"/>
        <end position="228"/>
    </location>
</feature>